<proteinExistence type="predicted"/>
<accession>A0ABY7TH93</accession>
<sequence length="530" mass="60725">MKHLIATLILLIATAVVTVVYFKHLSPPGRRPVEVMQHIPEDASLIAEFSNDEGFYDAFSGNHLLTSIAGEDKTTELDALRKYLLDNTALKPYFENQPIYLSIHPSTTDQVDFLLTTSVDKEFKGSIINELKKNSTDSVKIISLKKGDKQLYQIDITGLKRPFFLAETENQIFTGSFSEELIDKSINYDFKQHKHTILQLSEQQHNNALAILYLNYAQLQPLFQQLFINKNPDLFRAFRILPAQAALSLNYKTDALMFNGTTAITPNQPVSYLNLFTGQKPVENHLKEIFPSTTAYSTSFSVSNPDQFVKDLNNWNNKSGTKEKQQELFKQIKAETGINIDKDFNKVLGNEFAVVTTRFQEKLAIIEVSNGQQLFPSLMNISTQTSDEIGQFNYTKIPFYLLGDAFGIFNKPYFMIINNYLILANTVQELRAYADSYNNQKFLNKTESFNEFDDMLSERSNVAFFINFKNMKQVFKRDLKPLFYDAFQHSDPGFKDYYAASYQLIASDKNYYTNFCMKLAKVDSTKTAEK</sequence>
<organism evidence="1 2">
    <name type="scientific">Mucilaginibacter jinjuensis</name>
    <dbReference type="NCBI Taxonomy" id="1176721"/>
    <lineage>
        <taxon>Bacteria</taxon>
        <taxon>Pseudomonadati</taxon>
        <taxon>Bacteroidota</taxon>
        <taxon>Sphingobacteriia</taxon>
        <taxon>Sphingobacteriales</taxon>
        <taxon>Sphingobacteriaceae</taxon>
        <taxon>Mucilaginibacter</taxon>
    </lineage>
</organism>
<dbReference type="EMBL" id="CP117167">
    <property type="protein sequence ID" value="WCT14527.1"/>
    <property type="molecule type" value="Genomic_DNA"/>
</dbReference>
<name>A0ABY7TH93_9SPHI</name>
<dbReference type="RefSeq" id="WP_273633026.1">
    <property type="nucleotide sequence ID" value="NZ_CP117167.1"/>
</dbReference>
<evidence type="ECO:0000313" key="2">
    <source>
        <dbReference type="Proteomes" id="UP001216139"/>
    </source>
</evidence>
<gene>
    <name evidence="1" type="ORF">PQO05_11340</name>
</gene>
<evidence type="ECO:0000313" key="1">
    <source>
        <dbReference type="EMBL" id="WCT14527.1"/>
    </source>
</evidence>
<protein>
    <recommendedName>
        <fullName evidence="3">DUF3352 domain-containing protein</fullName>
    </recommendedName>
</protein>
<keyword evidence="2" id="KW-1185">Reference proteome</keyword>
<dbReference type="Proteomes" id="UP001216139">
    <property type="component" value="Chromosome"/>
</dbReference>
<evidence type="ECO:0008006" key="3">
    <source>
        <dbReference type="Google" id="ProtNLM"/>
    </source>
</evidence>
<reference evidence="1 2" key="1">
    <citation type="submission" date="2023-02" db="EMBL/GenBank/DDBJ databases">
        <title>Genome sequence of Mucilaginibacter jinjuensis strain KACC 16571.</title>
        <authorList>
            <person name="Kim S."/>
            <person name="Heo J."/>
            <person name="Kwon S.-W."/>
        </authorList>
    </citation>
    <scope>NUCLEOTIDE SEQUENCE [LARGE SCALE GENOMIC DNA]</scope>
    <source>
        <strain evidence="1 2">KACC 16571</strain>
    </source>
</reference>